<protein>
    <submittedName>
        <fullName evidence="1">Uncharacterized protein</fullName>
    </submittedName>
</protein>
<name>A0AAQ3SSL9_PASNO</name>
<accession>A0AAQ3SSL9</accession>
<gene>
    <name evidence="1" type="ORF">U9M48_010069</name>
</gene>
<sequence>MCMHAAVGGGNFGEKMDRKVNKDTHQSFGTDKPKQQLCSATQYSFQYGSAKLQLIIRIQDQDRIRDNTANSDKTILSLNLHGNEPTKACCRTADWQWQAAQTEHSEEKKYA</sequence>
<keyword evidence="2" id="KW-1185">Reference proteome</keyword>
<organism evidence="1 2">
    <name type="scientific">Paspalum notatum var. saurae</name>
    <dbReference type="NCBI Taxonomy" id="547442"/>
    <lineage>
        <taxon>Eukaryota</taxon>
        <taxon>Viridiplantae</taxon>
        <taxon>Streptophyta</taxon>
        <taxon>Embryophyta</taxon>
        <taxon>Tracheophyta</taxon>
        <taxon>Spermatophyta</taxon>
        <taxon>Magnoliopsida</taxon>
        <taxon>Liliopsida</taxon>
        <taxon>Poales</taxon>
        <taxon>Poaceae</taxon>
        <taxon>PACMAD clade</taxon>
        <taxon>Panicoideae</taxon>
        <taxon>Andropogonodae</taxon>
        <taxon>Paspaleae</taxon>
        <taxon>Paspalinae</taxon>
        <taxon>Paspalum</taxon>
    </lineage>
</organism>
<reference evidence="1 2" key="1">
    <citation type="submission" date="2024-02" db="EMBL/GenBank/DDBJ databases">
        <title>High-quality chromosome-scale genome assembly of Pensacola bahiagrass (Paspalum notatum Flugge var. saurae).</title>
        <authorList>
            <person name="Vega J.M."/>
            <person name="Podio M."/>
            <person name="Orjuela J."/>
            <person name="Siena L.A."/>
            <person name="Pessino S.C."/>
            <person name="Combes M.C."/>
            <person name="Mariac C."/>
            <person name="Albertini E."/>
            <person name="Pupilli F."/>
            <person name="Ortiz J.P.A."/>
            <person name="Leblanc O."/>
        </authorList>
    </citation>
    <scope>NUCLEOTIDE SEQUENCE [LARGE SCALE GENOMIC DNA]</scope>
    <source>
        <strain evidence="1">R1</strain>
        <tissue evidence="1">Leaf</tissue>
    </source>
</reference>
<proteinExistence type="predicted"/>
<evidence type="ECO:0000313" key="1">
    <source>
        <dbReference type="EMBL" id="WVZ59992.1"/>
    </source>
</evidence>
<dbReference type="Proteomes" id="UP001341281">
    <property type="component" value="Chromosome 02"/>
</dbReference>
<dbReference type="AlphaFoldDB" id="A0AAQ3SSL9"/>
<dbReference type="EMBL" id="CP144746">
    <property type="protein sequence ID" value="WVZ59992.1"/>
    <property type="molecule type" value="Genomic_DNA"/>
</dbReference>
<feature type="non-terminal residue" evidence="1">
    <location>
        <position position="111"/>
    </location>
</feature>
<evidence type="ECO:0000313" key="2">
    <source>
        <dbReference type="Proteomes" id="UP001341281"/>
    </source>
</evidence>